<dbReference type="Pfam" id="PF03454">
    <property type="entry name" value="MoeA_C"/>
    <property type="match status" value="1"/>
</dbReference>
<evidence type="ECO:0000259" key="8">
    <source>
        <dbReference type="SMART" id="SM00852"/>
    </source>
</evidence>
<dbReference type="SMART" id="SM00852">
    <property type="entry name" value="MoCF_biosynth"/>
    <property type="match status" value="1"/>
</dbReference>
<evidence type="ECO:0000256" key="6">
    <source>
        <dbReference type="ARBA" id="ARBA00047317"/>
    </source>
</evidence>
<organism evidence="9">
    <name type="scientific">Caldilinea aerophila</name>
    <dbReference type="NCBI Taxonomy" id="133453"/>
    <lineage>
        <taxon>Bacteria</taxon>
        <taxon>Bacillati</taxon>
        <taxon>Chloroflexota</taxon>
        <taxon>Caldilineae</taxon>
        <taxon>Caldilineales</taxon>
        <taxon>Caldilineaceae</taxon>
        <taxon>Caldilinea</taxon>
    </lineage>
</organism>
<dbReference type="Pfam" id="PF00994">
    <property type="entry name" value="MoCF_biosynth"/>
    <property type="match status" value="1"/>
</dbReference>
<evidence type="ECO:0000256" key="4">
    <source>
        <dbReference type="ARBA" id="ARBA00022505"/>
    </source>
</evidence>
<evidence type="ECO:0000256" key="1">
    <source>
        <dbReference type="ARBA" id="ARBA00002901"/>
    </source>
</evidence>
<sequence>MTELFNVYAPADAWARFAEHYRPQVRIERVPTADALGRVLATQLTSPQNLPEFVRSTVDGYAVAAADTYGASPGLPALLTVIGEVPMGKAASLTIGPGEAALVHTGGMIPPGADAVVMIEHTQRVDAHNIEVFQPVAEGQNVVQIGEDIRLAQPILKPGHRLRAQDIGGLMALGIVEVDVAAPPVVGIISTGDEVVPPEQRPQPGQVRDINSYSLAALAQGVGAQALRYGIVPDDRAALEAIARRAVQECDIVVFSAGSSVSYRDMTAEVINSLGKPGVLVHGVSVKPGKPTILAVCDGKAVFGLPGNPVSAMVIFDLFITPAICAALGAPLPPRMTVRARLARNLASDAGREDYIQVRLEARDGELWAVPVLGKSNLIYTLVNAEGTIKIPLDSNGLRTGEWVTVTLG</sequence>
<dbReference type="SUPFAM" id="SSF63867">
    <property type="entry name" value="MoeA C-terminal domain-like"/>
    <property type="match status" value="1"/>
</dbReference>
<dbReference type="GO" id="GO:0006777">
    <property type="term" value="P:Mo-molybdopterin cofactor biosynthetic process"/>
    <property type="evidence" value="ECO:0007669"/>
    <property type="project" value="UniProtKB-UniRule"/>
</dbReference>
<feature type="domain" description="MoaB/Mog" evidence="8">
    <location>
        <begin position="187"/>
        <end position="326"/>
    </location>
</feature>
<comment type="function">
    <text evidence="1 7">Catalyzes the insertion of molybdate into adenylated molybdopterin with the concomitant release of AMP.</text>
</comment>
<proteinExistence type="inferred from homology"/>
<evidence type="ECO:0000313" key="9">
    <source>
        <dbReference type="EMBL" id="HDX31963.1"/>
    </source>
</evidence>
<dbReference type="InterPro" id="IPR001453">
    <property type="entry name" value="MoaB/Mog_dom"/>
</dbReference>
<dbReference type="Pfam" id="PF03453">
    <property type="entry name" value="MoeA_N"/>
    <property type="match status" value="1"/>
</dbReference>
<keyword evidence="5 7" id="KW-0501">Molybdenum cofactor biosynthesis</keyword>
<comment type="similarity">
    <text evidence="3 7">Belongs to the MoeA family.</text>
</comment>
<keyword evidence="4 7" id="KW-0500">Molybdenum</keyword>
<dbReference type="PANTHER" id="PTHR10192">
    <property type="entry name" value="MOLYBDOPTERIN BIOSYNTHESIS PROTEIN"/>
    <property type="match status" value="1"/>
</dbReference>
<keyword evidence="7" id="KW-0479">Metal-binding</keyword>
<dbReference type="InterPro" id="IPR036688">
    <property type="entry name" value="MoeA_C_domain_IV_sf"/>
</dbReference>
<keyword evidence="7 9" id="KW-0808">Transferase</keyword>
<keyword evidence="7" id="KW-0460">Magnesium</keyword>
<reference evidence="9" key="1">
    <citation type="journal article" date="2020" name="mSystems">
        <title>Genome- and Community-Level Interaction Insights into Carbon Utilization and Element Cycling Functions of Hydrothermarchaeota in Hydrothermal Sediment.</title>
        <authorList>
            <person name="Zhou Z."/>
            <person name="Liu Y."/>
            <person name="Xu W."/>
            <person name="Pan J."/>
            <person name="Luo Z.H."/>
            <person name="Li M."/>
        </authorList>
    </citation>
    <scope>NUCLEOTIDE SEQUENCE [LARGE SCALE GENOMIC DNA]</scope>
    <source>
        <strain evidence="9">SpSt-289</strain>
    </source>
</reference>
<dbReference type="NCBIfam" id="TIGR00177">
    <property type="entry name" value="molyb_syn"/>
    <property type="match status" value="1"/>
</dbReference>
<accession>A0A7C1JB59</accession>
<dbReference type="InterPro" id="IPR005110">
    <property type="entry name" value="MoeA_linker/N"/>
</dbReference>
<dbReference type="InterPro" id="IPR038987">
    <property type="entry name" value="MoeA-like"/>
</dbReference>
<dbReference type="Gene3D" id="2.170.190.11">
    <property type="entry name" value="Molybdopterin biosynthesis moea protein, domain 3"/>
    <property type="match status" value="1"/>
</dbReference>
<evidence type="ECO:0000256" key="5">
    <source>
        <dbReference type="ARBA" id="ARBA00023150"/>
    </source>
</evidence>
<comment type="caution">
    <text evidence="9">The sequence shown here is derived from an EMBL/GenBank/DDBJ whole genome shotgun (WGS) entry which is preliminary data.</text>
</comment>
<dbReference type="InterPro" id="IPR036135">
    <property type="entry name" value="MoeA_linker/N_sf"/>
</dbReference>
<comment type="catalytic activity">
    <reaction evidence="6">
        <text>adenylyl-molybdopterin + molybdate = Mo-molybdopterin + AMP + H(+)</text>
        <dbReference type="Rhea" id="RHEA:35047"/>
        <dbReference type="ChEBI" id="CHEBI:15378"/>
        <dbReference type="ChEBI" id="CHEBI:36264"/>
        <dbReference type="ChEBI" id="CHEBI:62727"/>
        <dbReference type="ChEBI" id="CHEBI:71302"/>
        <dbReference type="ChEBI" id="CHEBI:456215"/>
        <dbReference type="EC" id="2.10.1.1"/>
    </reaction>
</comment>
<dbReference type="InterPro" id="IPR005111">
    <property type="entry name" value="MoeA_C_domain_IV"/>
</dbReference>
<evidence type="ECO:0000256" key="3">
    <source>
        <dbReference type="ARBA" id="ARBA00010763"/>
    </source>
</evidence>
<comment type="pathway">
    <text evidence="2 7">Cofactor biosynthesis; molybdopterin biosynthesis.</text>
</comment>
<dbReference type="FunFam" id="3.40.980.10:FF:000001">
    <property type="entry name" value="Molybdopterin molybdenumtransferase"/>
    <property type="match status" value="1"/>
</dbReference>
<dbReference type="GO" id="GO:0061599">
    <property type="term" value="F:molybdopterin molybdotransferase activity"/>
    <property type="evidence" value="ECO:0007669"/>
    <property type="project" value="UniProtKB-UniRule"/>
</dbReference>
<dbReference type="GO" id="GO:0005829">
    <property type="term" value="C:cytosol"/>
    <property type="evidence" value="ECO:0007669"/>
    <property type="project" value="TreeGrafter"/>
</dbReference>
<dbReference type="PROSITE" id="PS01079">
    <property type="entry name" value="MOCF_BIOSYNTHESIS_2"/>
    <property type="match status" value="1"/>
</dbReference>
<dbReference type="GO" id="GO:0046872">
    <property type="term" value="F:metal ion binding"/>
    <property type="evidence" value="ECO:0007669"/>
    <property type="project" value="UniProtKB-UniRule"/>
</dbReference>
<dbReference type="Gene3D" id="2.40.340.10">
    <property type="entry name" value="MoeA, C-terminal, domain IV"/>
    <property type="match status" value="1"/>
</dbReference>
<dbReference type="InterPro" id="IPR036425">
    <property type="entry name" value="MoaB/Mog-like_dom_sf"/>
</dbReference>
<dbReference type="Gene3D" id="3.40.980.10">
    <property type="entry name" value="MoaB/Mog-like domain"/>
    <property type="match status" value="1"/>
</dbReference>
<dbReference type="PANTHER" id="PTHR10192:SF5">
    <property type="entry name" value="GEPHYRIN"/>
    <property type="match status" value="1"/>
</dbReference>
<dbReference type="InterPro" id="IPR008284">
    <property type="entry name" value="MoCF_biosynth_CS"/>
</dbReference>
<gene>
    <name evidence="9" type="ORF">ENQ20_10810</name>
</gene>
<comment type="cofactor">
    <cofactor evidence="7">
        <name>Mg(2+)</name>
        <dbReference type="ChEBI" id="CHEBI:18420"/>
    </cofactor>
</comment>
<dbReference type="EMBL" id="DSMG01000106">
    <property type="protein sequence ID" value="HDX31963.1"/>
    <property type="molecule type" value="Genomic_DNA"/>
</dbReference>
<dbReference type="Gene3D" id="3.90.105.10">
    <property type="entry name" value="Molybdopterin biosynthesis moea protein, domain 2"/>
    <property type="match status" value="1"/>
</dbReference>
<protein>
    <recommendedName>
        <fullName evidence="7">Molybdopterin molybdenumtransferase</fullName>
        <ecNumber evidence="7">2.10.1.1</ecNumber>
    </recommendedName>
</protein>
<name>A0A7C1JB59_9CHLR</name>
<dbReference type="SUPFAM" id="SSF63882">
    <property type="entry name" value="MoeA N-terminal region -like"/>
    <property type="match status" value="1"/>
</dbReference>
<evidence type="ECO:0000256" key="7">
    <source>
        <dbReference type="RuleBase" id="RU365090"/>
    </source>
</evidence>
<dbReference type="NCBIfam" id="NF045515">
    <property type="entry name" value="Glp_gephyrin"/>
    <property type="match status" value="1"/>
</dbReference>
<evidence type="ECO:0000256" key="2">
    <source>
        <dbReference type="ARBA" id="ARBA00005046"/>
    </source>
</evidence>
<dbReference type="SUPFAM" id="SSF53218">
    <property type="entry name" value="Molybdenum cofactor biosynthesis proteins"/>
    <property type="match status" value="1"/>
</dbReference>
<dbReference type="EC" id="2.10.1.1" evidence="7"/>
<dbReference type="UniPathway" id="UPA00344"/>
<dbReference type="CDD" id="cd00887">
    <property type="entry name" value="MoeA"/>
    <property type="match status" value="1"/>
</dbReference>
<dbReference type="AlphaFoldDB" id="A0A7C1JB59"/>